<feature type="transmembrane region" description="Helical" evidence="1">
    <location>
        <begin position="80"/>
        <end position="104"/>
    </location>
</feature>
<dbReference type="RefSeq" id="XP_060329150.1">
    <property type="nucleotide sequence ID" value="XM_060482549.1"/>
</dbReference>
<evidence type="ECO:0000313" key="2">
    <source>
        <dbReference type="EMBL" id="KAK0455640.1"/>
    </source>
</evidence>
<keyword evidence="1" id="KW-0812">Transmembrane</keyword>
<organism evidence="2 3">
    <name type="scientific">Armillaria tabescens</name>
    <name type="common">Ringless honey mushroom</name>
    <name type="synonym">Agaricus tabescens</name>
    <dbReference type="NCBI Taxonomy" id="1929756"/>
    <lineage>
        <taxon>Eukaryota</taxon>
        <taxon>Fungi</taxon>
        <taxon>Dikarya</taxon>
        <taxon>Basidiomycota</taxon>
        <taxon>Agaricomycotina</taxon>
        <taxon>Agaricomycetes</taxon>
        <taxon>Agaricomycetidae</taxon>
        <taxon>Agaricales</taxon>
        <taxon>Marasmiineae</taxon>
        <taxon>Physalacriaceae</taxon>
        <taxon>Desarmillaria</taxon>
    </lineage>
</organism>
<evidence type="ECO:0008006" key="4">
    <source>
        <dbReference type="Google" id="ProtNLM"/>
    </source>
</evidence>
<dbReference type="AlphaFoldDB" id="A0AA39K900"/>
<comment type="caution">
    <text evidence="2">The sequence shown here is derived from an EMBL/GenBank/DDBJ whole genome shotgun (WGS) entry which is preliminary data.</text>
</comment>
<evidence type="ECO:0000313" key="3">
    <source>
        <dbReference type="Proteomes" id="UP001175211"/>
    </source>
</evidence>
<feature type="transmembrane region" description="Helical" evidence="1">
    <location>
        <begin position="49"/>
        <end position="68"/>
    </location>
</feature>
<keyword evidence="3" id="KW-1185">Reference proteome</keyword>
<keyword evidence="1" id="KW-0472">Membrane</keyword>
<reference evidence="2" key="1">
    <citation type="submission" date="2023-06" db="EMBL/GenBank/DDBJ databases">
        <authorList>
            <consortium name="Lawrence Berkeley National Laboratory"/>
            <person name="Ahrendt S."/>
            <person name="Sahu N."/>
            <person name="Indic B."/>
            <person name="Wong-Bajracharya J."/>
            <person name="Merenyi Z."/>
            <person name="Ke H.-M."/>
            <person name="Monk M."/>
            <person name="Kocsube S."/>
            <person name="Drula E."/>
            <person name="Lipzen A."/>
            <person name="Balint B."/>
            <person name="Henrissat B."/>
            <person name="Andreopoulos B."/>
            <person name="Martin F.M."/>
            <person name="Harder C.B."/>
            <person name="Rigling D."/>
            <person name="Ford K.L."/>
            <person name="Foster G.D."/>
            <person name="Pangilinan J."/>
            <person name="Papanicolaou A."/>
            <person name="Barry K."/>
            <person name="LaButti K."/>
            <person name="Viragh M."/>
            <person name="Koriabine M."/>
            <person name="Yan M."/>
            <person name="Riley R."/>
            <person name="Champramary S."/>
            <person name="Plett K.L."/>
            <person name="Tsai I.J."/>
            <person name="Slot J."/>
            <person name="Sipos G."/>
            <person name="Plett J."/>
            <person name="Nagy L.G."/>
            <person name="Grigoriev I.V."/>
        </authorList>
    </citation>
    <scope>NUCLEOTIDE SEQUENCE</scope>
    <source>
        <strain evidence="2">CCBAS 213</strain>
    </source>
</reference>
<dbReference type="Proteomes" id="UP001175211">
    <property type="component" value="Unassembled WGS sequence"/>
</dbReference>
<protein>
    <recommendedName>
        <fullName evidence="4">F-box domain-containing protein</fullName>
    </recommendedName>
</protein>
<accession>A0AA39K900</accession>
<dbReference type="EMBL" id="JAUEPS010000024">
    <property type="protein sequence ID" value="KAK0455640.1"/>
    <property type="molecule type" value="Genomic_DNA"/>
</dbReference>
<evidence type="ECO:0000256" key="1">
    <source>
        <dbReference type="SAM" id="Phobius"/>
    </source>
</evidence>
<name>A0AA39K900_ARMTA</name>
<proteinExistence type="predicted"/>
<dbReference type="GeneID" id="85366097"/>
<keyword evidence="1" id="KW-1133">Transmembrane helix</keyword>
<gene>
    <name evidence="2" type="ORF">EV420DRAFT_554628</name>
</gene>
<sequence>MTVETNWKTLGKQNECEEAQGRQERLKQPSKKVLVKGKIKPKKKKQRDLSLLPTLPLDILFAIFNTLISRDLIKFSRVDAMLQLQWGLCRSLAASLLVLCQFLLPQLSGCRQAIRV</sequence>